<gene>
    <name evidence="2" type="ORF">SapgrDRAFT_0282</name>
</gene>
<dbReference type="HOGENOM" id="CLU_046693_2_0_10"/>
<dbReference type="EMBL" id="JH719942">
    <property type="protein sequence ID" value="EJF52033.1"/>
    <property type="molecule type" value="Genomic_DNA"/>
</dbReference>
<proteinExistence type="predicted"/>
<sequence>MLIDLRIENFRSIKSEEVFSMQSIGKVQEYPDNTINKAGENLLKAALIYGRNSSGKSNLLKAFKAIQYLVDQSRNFEVDRSIPCYEPFRYDLSTKSAPTSFAIQFIAKDGIKYAYEISFTAHEITKENLYFYPNKVKASLYERSPEGIKYGGKLKGPKKEIEQLLYKNQLYLSKVGTSKQEQLRPAYEFLSDYLYVQVSHDSDYDKELLRLIKKIIREEPESLIIKNLIHLLQQIDTGIDTLSYQEQDIRKLVFAEGFPEDLKQPIIEDWQTELQVSRPIYQAGQLLQMIESPLSEESTGTQKFLTVASVILDALSDGSLIVIDELDKSLHSQLTALLIELFLSTENNPYGAQLIFATHDSNLMDSKTFRRDQIWIAEKDAAGSTELYSLGDLKGVRKGIDYEKYYLEGAFGGLPMLNSYNIQLQFPSLKNKEQNA</sequence>
<dbReference type="AlphaFoldDB" id="J1I193"/>
<feature type="domain" description="ATPase AAA-type core" evidence="1">
    <location>
        <begin position="47"/>
        <end position="365"/>
    </location>
</feature>
<evidence type="ECO:0000259" key="1">
    <source>
        <dbReference type="Pfam" id="PF13304"/>
    </source>
</evidence>
<dbReference type="GO" id="GO:0005524">
    <property type="term" value="F:ATP binding"/>
    <property type="evidence" value="ECO:0007669"/>
    <property type="project" value="InterPro"/>
</dbReference>
<dbReference type="GO" id="GO:0016887">
    <property type="term" value="F:ATP hydrolysis activity"/>
    <property type="evidence" value="ECO:0007669"/>
    <property type="project" value="InterPro"/>
</dbReference>
<dbReference type="Gene3D" id="3.40.50.300">
    <property type="entry name" value="P-loop containing nucleotide triphosphate hydrolases"/>
    <property type="match status" value="1"/>
</dbReference>
<organism evidence="2 3">
    <name type="scientific">Saprospira grandis DSM 2844</name>
    <dbReference type="NCBI Taxonomy" id="694433"/>
    <lineage>
        <taxon>Bacteria</taxon>
        <taxon>Pseudomonadati</taxon>
        <taxon>Bacteroidota</taxon>
        <taxon>Saprospiria</taxon>
        <taxon>Saprospirales</taxon>
        <taxon>Saprospiraceae</taxon>
        <taxon>Saprospira</taxon>
    </lineage>
</organism>
<dbReference type="PANTHER" id="PTHR40396">
    <property type="entry name" value="ATPASE-LIKE PROTEIN"/>
    <property type="match status" value="1"/>
</dbReference>
<reference evidence="3" key="1">
    <citation type="journal article" date="2012" name="Stand. Genomic Sci.">
        <title>Permanent draft genome sequence of the gliding predator Saprospira grandis strain Sa g1 (= HR1).</title>
        <authorList>
            <person name="Mavromatis K."/>
            <person name="Chertkov O."/>
            <person name="Lapidus A."/>
            <person name="Nolan M."/>
            <person name="Lucas S."/>
            <person name="Tice H."/>
            <person name="Del Rio T.G."/>
            <person name="Cheng J.F."/>
            <person name="Han C."/>
            <person name="Tapia R."/>
            <person name="Bruce D."/>
            <person name="Goodwin L.A."/>
            <person name="Pitluck S."/>
            <person name="Huntemann M."/>
            <person name="Liolios K."/>
            <person name="Pagani I."/>
            <person name="Ivanova N."/>
            <person name="Mikhailova N."/>
            <person name="Pati A."/>
            <person name="Chen A."/>
            <person name="Palaniappan K."/>
            <person name="Land M."/>
            <person name="Brambilla E.M."/>
            <person name="Rohde M."/>
            <person name="Spring S."/>
            <person name="Goker M."/>
            <person name="Detter J.C."/>
            <person name="Bristow J."/>
            <person name="Eisen J.A."/>
            <person name="Markowitz V."/>
            <person name="Hugenholtz P."/>
            <person name="Kyrpides N.C."/>
            <person name="Klenk H.P."/>
            <person name="Woyke T."/>
        </authorList>
    </citation>
    <scope>NUCLEOTIDE SEQUENCE [LARGE SCALE GENOMIC DNA]</scope>
    <source>
        <strain evidence="3">DSM 2844</strain>
    </source>
</reference>
<dbReference type="Pfam" id="PF13304">
    <property type="entry name" value="AAA_21"/>
    <property type="match status" value="1"/>
</dbReference>
<dbReference type="PANTHER" id="PTHR40396:SF1">
    <property type="entry name" value="ATPASE AAA-TYPE CORE DOMAIN-CONTAINING PROTEIN"/>
    <property type="match status" value="1"/>
</dbReference>
<evidence type="ECO:0000313" key="2">
    <source>
        <dbReference type="EMBL" id="EJF52033.1"/>
    </source>
</evidence>
<dbReference type="Proteomes" id="UP000005113">
    <property type="component" value="Unassembled WGS sequence"/>
</dbReference>
<protein>
    <recommendedName>
        <fullName evidence="1">ATPase AAA-type core domain-containing protein</fullName>
    </recommendedName>
</protein>
<dbReference type="RefSeq" id="WP_002656680.1">
    <property type="nucleotide sequence ID" value="NZ_JH719942.1"/>
</dbReference>
<dbReference type="InterPro" id="IPR027417">
    <property type="entry name" value="P-loop_NTPase"/>
</dbReference>
<dbReference type="InterPro" id="IPR003959">
    <property type="entry name" value="ATPase_AAA_core"/>
</dbReference>
<dbReference type="OrthoDB" id="9809324at2"/>
<name>J1I193_9BACT</name>
<accession>J1I193</accession>
<evidence type="ECO:0000313" key="3">
    <source>
        <dbReference type="Proteomes" id="UP000005113"/>
    </source>
</evidence>
<dbReference type="SUPFAM" id="SSF52540">
    <property type="entry name" value="P-loop containing nucleoside triphosphate hydrolases"/>
    <property type="match status" value="1"/>
</dbReference>